<evidence type="ECO:0000313" key="2">
    <source>
        <dbReference type="EMBL" id="KLI64542.1"/>
    </source>
</evidence>
<feature type="domain" description="DUF6969" evidence="1">
    <location>
        <begin position="2"/>
        <end position="179"/>
    </location>
</feature>
<dbReference type="Proteomes" id="UP000053455">
    <property type="component" value="Unassembled WGS sequence"/>
</dbReference>
<sequence>MAGEGRMLIERVLPPPPEEFTQWAHYPKGDAIDPDSGARWFYHAHPPEQREPKEHGHFHMFLPLSAFGGLEPLATPEKDDPAKVVHVAALCFDTDGLPTHWIATNQWVTEEFMYPAEAIIARLDGLDMPRAGEAKGIAYLGKWLTCALRASRDDIEALLLRRDDALAQTTPRDHDAEILASLPFRV</sequence>
<keyword evidence="3" id="KW-1185">Reference proteome</keyword>
<dbReference type="AlphaFoldDB" id="A0A0H0XRG9"/>
<evidence type="ECO:0000259" key="1">
    <source>
        <dbReference type="Pfam" id="PF22308"/>
    </source>
</evidence>
<dbReference type="Pfam" id="PF22308">
    <property type="entry name" value="DUF6969"/>
    <property type="match status" value="1"/>
</dbReference>
<dbReference type="InterPro" id="IPR054242">
    <property type="entry name" value="DUF6969"/>
</dbReference>
<dbReference type="PATRIC" id="fig|874156.12.peg.605"/>
<proteinExistence type="predicted"/>
<comment type="caution">
    <text evidence="2">The sequence shown here is derived from an EMBL/GenBank/DDBJ whole genome shotgun (WGS) entry which is preliminary data.</text>
</comment>
<reference evidence="2 3" key="1">
    <citation type="submission" date="2015-04" db="EMBL/GenBank/DDBJ databases">
        <title>The draft genome sequence of Erythrobacter marinus HWDM-33.</title>
        <authorList>
            <person name="Zhuang L."/>
            <person name="Liu Y."/>
            <person name="Shao Z."/>
        </authorList>
    </citation>
    <scope>NUCLEOTIDE SEQUENCE [LARGE SCALE GENOMIC DNA]</scope>
    <source>
        <strain evidence="2 3">HWDM-33</strain>
    </source>
</reference>
<organism evidence="2 3">
    <name type="scientific">Aurantiacibacter marinus</name>
    <dbReference type="NCBI Taxonomy" id="874156"/>
    <lineage>
        <taxon>Bacteria</taxon>
        <taxon>Pseudomonadati</taxon>
        <taxon>Pseudomonadota</taxon>
        <taxon>Alphaproteobacteria</taxon>
        <taxon>Sphingomonadales</taxon>
        <taxon>Erythrobacteraceae</taxon>
        <taxon>Aurantiacibacter</taxon>
    </lineage>
</organism>
<protein>
    <recommendedName>
        <fullName evidence="1">DUF6969 domain-containing protein</fullName>
    </recommendedName>
</protein>
<gene>
    <name evidence="2" type="ORF">AAV99_02905</name>
</gene>
<name>A0A0H0XRG9_9SPHN</name>
<accession>A0A0H0XRG9</accession>
<dbReference type="EMBL" id="LBHU01000001">
    <property type="protein sequence ID" value="KLI64542.1"/>
    <property type="molecule type" value="Genomic_DNA"/>
</dbReference>
<evidence type="ECO:0000313" key="3">
    <source>
        <dbReference type="Proteomes" id="UP000053455"/>
    </source>
</evidence>
<dbReference type="STRING" id="874156.GCA_001021555_00698"/>